<dbReference type="VEuPathDB" id="FungiDB:BO83DRAFT_392378"/>
<accession>A0A317UWH4</accession>
<evidence type="ECO:0000313" key="5">
    <source>
        <dbReference type="Proteomes" id="UP000246171"/>
    </source>
</evidence>
<dbReference type="AlphaFoldDB" id="A0A317UWH4"/>
<dbReference type="GeneID" id="37054900"/>
<dbReference type="OrthoDB" id="5840532at2759"/>
<evidence type="ECO:0008006" key="6">
    <source>
        <dbReference type="Google" id="ProtNLM"/>
    </source>
</evidence>
<evidence type="ECO:0000256" key="3">
    <source>
        <dbReference type="ARBA" id="ARBA00023002"/>
    </source>
</evidence>
<dbReference type="Proteomes" id="UP000246171">
    <property type="component" value="Unassembled WGS sequence"/>
</dbReference>
<dbReference type="Pfam" id="PF13561">
    <property type="entry name" value="adh_short_C2"/>
    <property type="match status" value="1"/>
</dbReference>
<dbReference type="InterPro" id="IPR002347">
    <property type="entry name" value="SDR_fam"/>
</dbReference>
<dbReference type="Gene3D" id="3.40.50.720">
    <property type="entry name" value="NAD(P)-binding Rossmann-like Domain"/>
    <property type="match status" value="2"/>
</dbReference>
<name>A0A317UWH4_ASPEC</name>
<evidence type="ECO:0000313" key="4">
    <source>
        <dbReference type="EMBL" id="PWY64842.1"/>
    </source>
</evidence>
<gene>
    <name evidence="4" type="ORF">BO83DRAFT_392378</name>
</gene>
<dbReference type="PANTHER" id="PTHR43477:SF1">
    <property type="entry name" value="DIHYDROANTICAPSIN 7-DEHYDROGENASE"/>
    <property type="match status" value="1"/>
</dbReference>
<organism evidence="4 5">
    <name type="scientific">Aspergillus eucalypticola (strain CBS 122712 / IBT 29274)</name>
    <dbReference type="NCBI Taxonomy" id="1448314"/>
    <lineage>
        <taxon>Eukaryota</taxon>
        <taxon>Fungi</taxon>
        <taxon>Dikarya</taxon>
        <taxon>Ascomycota</taxon>
        <taxon>Pezizomycotina</taxon>
        <taxon>Eurotiomycetes</taxon>
        <taxon>Eurotiomycetidae</taxon>
        <taxon>Eurotiales</taxon>
        <taxon>Aspergillaceae</taxon>
        <taxon>Aspergillus</taxon>
        <taxon>Aspergillus subgen. Circumdati</taxon>
    </lineage>
</organism>
<evidence type="ECO:0000256" key="2">
    <source>
        <dbReference type="ARBA" id="ARBA00022857"/>
    </source>
</evidence>
<comment type="caution">
    <text evidence="4">The sequence shown here is derived from an EMBL/GenBank/DDBJ whole genome shotgun (WGS) entry which is preliminary data.</text>
</comment>
<dbReference type="PANTHER" id="PTHR43477">
    <property type="entry name" value="DIHYDROANTICAPSIN 7-DEHYDROGENASE"/>
    <property type="match status" value="1"/>
</dbReference>
<keyword evidence="3" id="KW-0560">Oxidoreductase</keyword>
<dbReference type="RefSeq" id="XP_025384160.1">
    <property type="nucleotide sequence ID" value="XM_025532938.1"/>
</dbReference>
<evidence type="ECO:0000256" key="1">
    <source>
        <dbReference type="ARBA" id="ARBA00006484"/>
    </source>
</evidence>
<keyword evidence="2" id="KW-0521">NADP</keyword>
<dbReference type="EMBL" id="MSFU01000029">
    <property type="protein sequence ID" value="PWY64842.1"/>
    <property type="molecule type" value="Genomic_DNA"/>
</dbReference>
<proteinExistence type="inferred from homology"/>
<dbReference type="InterPro" id="IPR051122">
    <property type="entry name" value="SDR_DHRS6-like"/>
</dbReference>
<dbReference type="GO" id="GO:0016491">
    <property type="term" value="F:oxidoreductase activity"/>
    <property type="evidence" value="ECO:0007669"/>
    <property type="project" value="UniProtKB-KW"/>
</dbReference>
<dbReference type="InterPro" id="IPR036291">
    <property type="entry name" value="NAD(P)-bd_dom_sf"/>
</dbReference>
<keyword evidence="5" id="KW-1185">Reference proteome</keyword>
<reference evidence="4" key="1">
    <citation type="submission" date="2016-12" db="EMBL/GenBank/DDBJ databases">
        <title>The genomes of Aspergillus section Nigri reveals drivers in fungal speciation.</title>
        <authorList>
            <consortium name="DOE Joint Genome Institute"/>
            <person name="Vesth T.C."/>
            <person name="Nybo J."/>
            <person name="Theobald S."/>
            <person name="Brandl J."/>
            <person name="Frisvad J.C."/>
            <person name="Nielsen K.F."/>
            <person name="Lyhne E.K."/>
            <person name="Kogle M.E."/>
            <person name="Kuo A."/>
            <person name="Riley R."/>
            <person name="Clum A."/>
            <person name="Nolan M."/>
            <person name="Lipzen A."/>
            <person name="Salamov A."/>
            <person name="Henrissat B."/>
            <person name="Wiebenga A."/>
            <person name="De vries R.P."/>
            <person name="Grigoriev I.V."/>
            <person name="Mortensen U.H."/>
            <person name="Andersen M.R."/>
            <person name="Baker S.E."/>
        </authorList>
    </citation>
    <scope>NUCLEOTIDE SEQUENCE</scope>
    <source>
        <strain evidence="4">CBS 122712</strain>
    </source>
</reference>
<protein>
    <recommendedName>
        <fullName evidence="6">NAD(P)-binding protein</fullName>
    </recommendedName>
</protein>
<sequence>MIPFELSFTEYPFPKLRQNQNYDHENYCTGLAVARRLGAGRRLCIADFSDGVLSAAQETLTDDGYMVGTFHVDVSDYASVSGFAQAAASQGPIEGVIHTAVRKNSLEVDLLGTAKAIEAFFPGVFSTKAGRQEINGPAGKFIAMSPVGRLGTPQDIVNAVAFLTSSESSFIKGNGILVDGGPYMTLSNAHQTTLSEHWVLSSKQGVKVGYWPHMKDSDIMAEGYSKFCPTGKSTYERNVDVSGW</sequence>
<dbReference type="SUPFAM" id="SSF51735">
    <property type="entry name" value="NAD(P)-binding Rossmann-fold domains"/>
    <property type="match status" value="1"/>
</dbReference>
<comment type="similarity">
    <text evidence="1">Belongs to the short-chain dehydrogenases/reductases (SDR) family.</text>
</comment>